<dbReference type="PANTHER" id="PTHR10504">
    <property type="entry name" value="BACTERICIDAL PERMEABILITY-INCREASING BPI PROTEIN-RELATED"/>
    <property type="match status" value="1"/>
</dbReference>
<dbReference type="SMART" id="SM00329">
    <property type="entry name" value="BPI2"/>
    <property type="match status" value="1"/>
</dbReference>
<dbReference type="Proteomes" id="UP000324632">
    <property type="component" value="Chromosome 10"/>
</dbReference>
<keyword evidence="7" id="KW-0929">Antimicrobial</keyword>
<keyword evidence="7" id="KW-0399">Innate immunity</keyword>
<evidence type="ECO:0000259" key="10">
    <source>
        <dbReference type="SMART" id="SM00329"/>
    </source>
</evidence>
<feature type="chain" id="PRO_5022718278" description="Bactericidal permeability-increasing protein" evidence="8">
    <location>
        <begin position="17"/>
        <end position="472"/>
    </location>
</feature>
<evidence type="ECO:0000259" key="9">
    <source>
        <dbReference type="SMART" id="SM00328"/>
    </source>
</evidence>
<keyword evidence="7 8" id="KW-0732">Signal</keyword>
<dbReference type="SMART" id="SM00328">
    <property type="entry name" value="BPI1"/>
    <property type="match status" value="1"/>
</dbReference>
<comment type="function">
    <text evidence="7">The cytotoxic action of BPI is limited to many species of Gram-negative bacteria; this specificity may be explained by a strong affinity of the very basic N-terminal half for the negatively charged lipopolysaccharides that are unique to the Gram-negative bacterial outer envelope.</text>
</comment>
<comment type="domain">
    <text evidence="7">The N-terminal region may be exposed to the interior of the granule, whereas the C-terminal portion may be embedded in the membrane. During phagocytosis and degranulation, proteases may be released and activated and cleave BPI at the junction of the N- and C-terminal portions of the molecule, providing controlled release of the N-terminal antibacterial fragment when bacteria are ingested.</text>
</comment>
<feature type="signal peptide" evidence="8">
    <location>
        <begin position="1"/>
        <end position="16"/>
    </location>
</feature>
<keyword evidence="5 7" id="KW-0325">Glycoprotein</keyword>
<dbReference type="InterPro" id="IPR001124">
    <property type="entry name" value="Lipid-bd_serum_glycop_C"/>
</dbReference>
<dbReference type="Pfam" id="PF02886">
    <property type="entry name" value="LBP_BPI_CETP_C"/>
    <property type="match status" value="1"/>
</dbReference>
<protein>
    <recommendedName>
        <fullName evidence="7">Bactericidal permeability-increasing protein</fullName>
        <shortName evidence="7">BPI</shortName>
    </recommendedName>
</protein>
<dbReference type="AlphaFoldDB" id="A0A5A9P4S7"/>
<dbReference type="GO" id="GO:0050829">
    <property type="term" value="P:defense response to Gram-negative bacterium"/>
    <property type="evidence" value="ECO:0007669"/>
    <property type="project" value="UniProtKB-UniRule"/>
</dbReference>
<dbReference type="GO" id="GO:0045087">
    <property type="term" value="P:innate immune response"/>
    <property type="evidence" value="ECO:0007669"/>
    <property type="project" value="UniProtKB-UniRule"/>
</dbReference>
<evidence type="ECO:0000313" key="11">
    <source>
        <dbReference type="EMBL" id="KAA0716171.1"/>
    </source>
</evidence>
<name>A0A5A9P4S7_9TELE</name>
<evidence type="ECO:0000256" key="2">
    <source>
        <dbReference type="ARBA" id="ARBA00007292"/>
    </source>
</evidence>
<comment type="subunit">
    <text evidence="7">Monomer. Homodimer; disulfide-linked.</text>
</comment>
<comment type="similarity">
    <text evidence="2">Belongs to the BPI/LBP/Plunc superfamily. BPI/LBP family.</text>
</comment>
<dbReference type="Pfam" id="PF01273">
    <property type="entry name" value="LBP_BPI_CETP"/>
    <property type="match status" value="1"/>
</dbReference>
<dbReference type="PIRSF" id="PIRSF002417">
    <property type="entry name" value="Lipid_binding_protein"/>
    <property type="match status" value="1"/>
</dbReference>
<dbReference type="FunFam" id="3.15.20.10:FF:000001">
    <property type="entry name" value="Phospholipid transfer protein"/>
    <property type="match status" value="1"/>
</dbReference>
<evidence type="ECO:0000256" key="1">
    <source>
        <dbReference type="ARBA" id="ARBA00004613"/>
    </source>
</evidence>
<dbReference type="SUPFAM" id="SSF55394">
    <property type="entry name" value="Bactericidal permeability-increasing protein, BPI"/>
    <property type="match status" value="2"/>
</dbReference>
<comment type="subcellular location">
    <subcellularLocation>
        <location evidence="1 7">Secreted</location>
    </subcellularLocation>
</comment>
<proteinExistence type="inferred from homology"/>
<dbReference type="FunFam" id="3.15.10.10:FF:000001">
    <property type="entry name" value="phospholipid transfer protein-like"/>
    <property type="match status" value="1"/>
</dbReference>
<dbReference type="GO" id="GO:0008289">
    <property type="term" value="F:lipid binding"/>
    <property type="evidence" value="ECO:0007669"/>
    <property type="project" value="InterPro"/>
</dbReference>
<dbReference type="EMBL" id="SOYY01000010">
    <property type="protein sequence ID" value="KAA0716171.1"/>
    <property type="molecule type" value="Genomic_DNA"/>
</dbReference>
<dbReference type="InterPro" id="IPR017942">
    <property type="entry name" value="Lipid-bd_serum_glycop_N"/>
</dbReference>
<comment type="caution">
    <text evidence="11">The sequence shown here is derived from an EMBL/GenBank/DDBJ whole genome shotgun (WGS) entry which is preliminary data.</text>
</comment>
<reference evidence="11 12" key="1">
    <citation type="journal article" date="2019" name="Mol. Ecol. Resour.">
        <title>Chromosome-level genome assembly of Triplophysa tibetana, a fish adapted to the harsh high-altitude environment of the Tibetan Plateau.</title>
        <authorList>
            <person name="Yang X."/>
            <person name="Liu H."/>
            <person name="Ma Z."/>
            <person name="Zou Y."/>
            <person name="Zou M."/>
            <person name="Mao Y."/>
            <person name="Li X."/>
            <person name="Wang H."/>
            <person name="Chen T."/>
            <person name="Wang W."/>
            <person name="Yang R."/>
        </authorList>
    </citation>
    <scope>NUCLEOTIDE SEQUENCE [LARGE SCALE GENOMIC DNA]</scope>
    <source>
        <strain evidence="11">TTIB1903HZAU</strain>
        <tissue evidence="11">Muscle</tissue>
    </source>
</reference>
<keyword evidence="12" id="KW-1185">Reference proteome</keyword>
<feature type="domain" description="Lipid-binding serum glycoprotein C-terminal" evidence="10">
    <location>
        <begin position="260"/>
        <end position="463"/>
    </location>
</feature>
<evidence type="ECO:0000256" key="8">
    <source>
        <dbReference type="SAM" id="SignalP"/>
    </source>
</evidence>
<dbReference type="InterPro" id="IPR017943">
    <property type="entry name" value="Bactericidal_perm-incr_a/b_dom"/>
</dbReference>
<keyword evidence="4 6" id="KW-1015">Disulfide bond</keyword>
<dbReference type="Gene3D" id="3.15.20.10">
    <property type="entry name" value="Bactericidal permeability-increasing protein, domain 2"/>
    <property type="match status" value="1"/>
</dbReference>
<organism evidence="11 12">
    <name type="scientific">Triplophysa tibetana</name>
    <dbReference type="NCBI Taxonomy" id="1572043"/>
    <lineage>
        <taxon>Eukaryota</taxon>
        <taxon>Metazoa</taxon>
        <taxon>Chordata</taxon>
        <taxon>Craniata</taxon>
        <taxon>Vertebrata</taxon>
        <taxon>Euteleostomi</taxon>
        <taxon>Actinopterygii</taxon>
        <taxon>Neopterygii</taxon>
        <taxon>Teleostei</taxon>
        <taxon>Ostariophysi</taxon>
        <taxon>Cypriniformes</taxon>
        <taxon>Nemacheilidae</taxon>
        <taxon>Triplophysa</taxon>
    </lineage>
</organism>
<keyword evidence="3 7" id="KW-0964">Secreted</keyword>
<dbReference type="Gene3D" id="3.15.10.10">
    <property type="entry name" value="Bactericidal permeability-increasing protein, domain 1"/>
    <property type="match status" value="1"/>
</dbReference>
<evidence type="ECO:0000256" key="4">
    <source>
        <dbReference type="ARBA" id="ARBA00023157"/>
    </source>
</evidence>
<keyword evidence="7" id="KW-0044">Antibiotic</keyword>
<evidence type="ECO:0000256" key="3">
    <source>
        <dbReference type="ARBA" id="ARBA00022525"/>
    </source>
</evidence>
<sequence>MKTLVFFFFMLTQSHADHPALQTRLTHKSLTHGSQMMSVLIQQKLKSTKFPEVHGNVDIHIGTIDYTLSNMQIVRSSIAGFTLAFVQGTGVSVKISHLSLAVTGRWATHFGFIHDSGSFDLWVNSINVNTLLEFSDDESARVFISIISCTADVTGVVVNFHGGASFIFQPFVTQFRGQIADMIHQQICPAVNQVIDDVEKHLQQISVNVAVNQFIYLSIPLTSSPIVTENSFQLDMKGEFYSISSPSEPPFSPEVFDLPSTEDFMMSVGLSEFFMNSAVFSYFSAGLLHIHITDDMIPKSSPIHLNTSQFSIFIPQLSTLYPDMKMQVMLYASETPMFSFRPGEMSLHVPASAKFSAVQQNGTLTPLFRLDVNGFFSGNAQIQNQHLTAAFKMNNLTLALGSSEIGDFKIEALDRVVKMVVNMLVLPKLNEQLKTGVELPVPQGFSLSETNIILKNGFLLILTDVNVTSSHL</sequence>
<accession>A0A5A9P4S7</accession>
<dbReference type="InterPro" id="IPR030675">
    <property type="entry name" value="BPI/LBP"/>
</dbReference>
<gene>
    <name evidence="11" type="ORF">E1301_Tti019907</name>
</gene>
<dbReference type="PANTHER" id="PTHR10504:SF132">
    <property type="entry name" value="BACTERICIDAL PERMEABILITY-INCREASING PROTEIN"/>
    <property type="match status" value="1"/>
</dbReference>
<evidence type="ECO:0000256" key="6">
    <source>
        <dbReference type="PIRSR" id="PIRSR002417-50"/>
    </source>
</evidence>
<feature type="disulfide bond" evidence="6">
    <location>
        <begin position="149"/>
        <end position="188"/>
    </location>
</feature>
<evidence type="ECO:0000256" key="5">
    <source>
        <dbReference type="ARBA" id="ARBA00023180"/>
    </source>
</evidence>
<comment type="domain">
    <text evidence="7">The N- and C-terminal barrels adopt an identical fold despite having only 13% of conserved residues.</text>
</comment>
<feature type="domain" description="Lipid-binding serum glycoprotein N-terminal" evidence="9">
    <location>
        <begin position="24"/>
        <end position="245"/>
    </location>
</feature>
<evidence type="ECO:0000256" key="7">
    <source>
        <dbReference type="RuleBase" id="RU369039"/>
    </source>
</evidence>
<evidence type="ECO:0000313" key="12">
    <source>
        <dbReference type="Proteomes" id="UP000324632"/>
    </source>
</evidence>
<dbReference type="GO" id="GO:0005615">
    <property type="term" value="C:extracellular space"/>
    <property type="evidence" value="ECO:0007669"/>
    <property type="project" value="UniProtKB-UniRule"/>
</dbReference>
<dbReference type="InterPro" id="IPR032942">
    <property type="entry name" value="BPI/LBP/Plunc"/>
</dbReference>
<keyword evidence="7" id="KW-0391">Immunity</keyword>